<dbReference type="EMBL" id="JAGPXF010000009">
    <property type="protein sequence ID" value="KAH7230879.1"/>
    <property type="molecule type" value="Genomic_DNA"/>
</dbReference>
<keyword evidence="1" id="KW-1133">Transmembrane helix</keyword>
<evidence type="ECO:0000313" key="2">
    <source>
        <dbReference type="EMBL" id="KAH7230879.1"/>
    </source>
</evidence>
<feature type="transmembrane region" description="Helical" evidence="1">
    <location>
        <begin position="152"/>
        <end position="173"/>
    </location>
</feature>
<keyword evidence="3" id="KW-1185">Reference proteome</keyword>
<gene>
    <name evidence="2" type="ORF">BKA59DRAFT_488520</name>
</gene>
<comment type="caution">
    <text evidence="2">The sequence shown here is derived from an EMBL/GenBank/DDBJ whole genome shotgun (WGS) entry which is preliminary data.</text>
</comment>
<protein>
    <submittedName>
        <fullName evidence="2">Uncharacterized protein</fullName>
    </submittedName>
</protein>
<feature type="transmembrane region" description="Helical" evidence="1">
    <location>
        <begin position="59"/>
        <end position="78"/>
    </location>
</feature>
<proteinExistence type="predicted"/>
<dbReference type="Proteomes" id="UP000813427">
    <property type="component" value="Unassembled WGS sequence"/>
</dbReference>
<reference evidence="2" key="1">
    <citation type="journal article" date="2021" name="Nat. Commun.">
        <title>Genetic determinants of endophytism in the Arabidopsis root mycobiome.</title>
        <authorList>
            <person name="Mesny F."/>
            <person name="Miyauchi S."/>
            <person name="Thiergart T."/>
            <person name="Pickel B."/>
            <person name="Atanasova L."/>
            <person name="Karlsson M."/>
            <person name="Huettel B."/>
            <person name="Barry K.W."/>
            <person name="Haridas S."/>
            <person name="Chen C."/>
            <person name="Bauer D."/>
            <person name="Andreopoulos W."/>
            <person name="Pangilinan J."/>
            <person name="LaButti K."/>
            <person name="Riley R."/>
            <person name="Lipzen A."/>
            <person name="Clum A."/>
            <person name="Drula E."/>
            <person name="Henrissat B."/>
            <person name="Kohler A."/>
            <person name="Grigoriev I.V."/>
            <person name="Martin F.M."/>
            <person name="Hacquard S."/>
        </authorList>
    </citation>
    <scope>NUCLEOTIDE SEQUENCE</scope>
    <source>
        <strain evidence="2">MPI-SDFR-AT-0068</strain>
    </source>
</reference>
<feature type="transmembrane region" description="Helical" evidence="1">
    <location>
        <begin position="20"/>
        <end position="38"/>
    </location>
</feature>
<sequence length="357" mass="40671">MYNDSALEEASSQCTAVSSYYGPGSLCGWYFIILSVIVTWRFSSKTGFRARSIAITNDFIAAILYPLLSTCHLIYLLLRCSLTRDVVGSIWFSSISQDTDLTITEDDQSSIHKGAAPIASALRVFELFTVLVICGLISTLHHELDTGRISPTTLTLLVAFLWSICVWGILFYKSWQHDALLFVLLRLFLLGVQFMVLYLLPSTLLSMISPLTWLFHQAIHVYMHLHGWLIKAYRNPSVLVRQYFRGIIQFLYNDGPMSLIMLPITWIGMTTYFLPFGLIFGMPIWDSYEDSFIMSQFGFFFPRTEIDVSELDQIAGIIGGILTLFFSIYDVTKGMNIIRNTFERCLLGLKLRLVAWV</sequence>
<keyword evidence="1" id="KW-0472">Membrane</keyword>
<dbReference type="AlphaFoldDB" id="A0A8K0W573"/>
<accession>A0A8K0W573</accession>
<keyword evidence="1" id="KW-0812">Transmembrane</keyword>
<evidence type="ECO:0000313" key="3">
    <source>
        <dbReference type="Proteomes" id="UP000813427"/>
    </source>
</evidence>
<organism evidence="2 3">
    <name type="scientific">Fusarium tricinctum</name>
    <dbReference type="NCBI Taxonomy" id="61284"/>
    <lineage>
        <taxon>Eukaryota</taxon>
        <taxon>Fungi</taxon>
        <taxon>Dikarya</taxon>
        <taxon>Ascomycota</taxon>
        <taxon>Pezizomycotina</taxon>
        <taxon>Sordariomycetes</taxon>
        <taxon>Hypocreomycetidae</taxon>
        <taxon>Hypocreales</taxon>
        <taxon>Nectriaceae</taxon>
        <taxon>Fusarium</taxon>
        <taxon>Fusarium tricinctum species complex</taxon>
    </lineage>
</organism>
<evidence type="ECO:0000256" key="1">
    <source>
        <dbReference type="SAM" id="Phobius"/>
    </source>
</evidence>
<name>A0A8K0W573_9HYPO</name>
<feature type="transmembrane region" description="Helical" evidence="1">
    <location>
        <begin position="259"/>
        <end position="285"/>
    </location>
</feature>
<dbReference type="OrthoDB" id="2309723at2759"/>
<feature type="transmembrane region" description="Helical" evidence="1">
    <location>
        <begin position="118"/>
        <end position="140"/>
    </location>
</feature>
<feature type="transmembrane region" description="Helical" evidence="1">
    <location>
        <begin position="179"/>
        <end position="200"/>
    </location>
</feature>